<dbReference type="Pfam" id="PF00294">
    <property type="entry name" value="PfkB"/>
    <property type="match status" value="1"/>
</dbReference>
<evidence type="ECO:0000313" key="6">
    <source>
        <dbReference type="EMBL" id="KXG43261.1"/>
    </source>
</evidence>
<dbReference type="CDD" id="cd01941">
    <property type="entry name" value="YeiC_kinase_like"/>
    <property type="match status" value="1"/>
</dbReference>
<evidence type="ECO:0000313" key="7">
    <source>
        <dbReference type="Proteomes" id="UP000070352"/>
    </source>
</evidence>
<dbReference type="RefSeq" id="WP_068723553.1">
    <property type="nucleotide sequence ID" value="NZ_LSKU01000001.1"/>
</dbReference>
<dbReference type="InterPro" id="IPR002173">
    <property type="entry name" value="Carboh/pur_kinase_PfkB_CS"/>
</dbReference>
<dbReference type="STRING" id="1413211.U473_03960"/>
<dbReference type="PANTHER" id="PTHR10584">
    <property type="entry name" value="SUGAR KINASE"/>
    <property type="match status" value="1"/>
</dbReference>
<organism evidence="6 7">
    <name type="scientific">Tepidibacillus decaturensis</name>
    <dbReference type="NCBI Taxonomy" id="1413211"/>
    <lineage>
        <taxon>Bacteria</taxon>
        <taxon>Bacillati</taxon>
        <taxon>Bacillota</taxon>
        <taxon>Bacilli</taxon>
        <taxon>Bacillales</taxon>
        <taxon>Bacillaceae</taxon>
        <taxon>Tepidibacillus</taxon>
    </lineage>
</organism>
<dbReference type="PRINTS" id="PR00990">
    <property type="entry name" value="RIBOKINASE"/>
</dbReference>
<evidence type="ECO:0000256" key="2">
    <source>
        <dbReference type="ARBA" id="ARBA00022679"/>
    </source>
</evidence>
<keyword evidence="2 4" id="KW-0808">Transferase</keyword>
<evidence type="ECO:0000256" key="3">
    <source>
        <dbReference type="ARBA" id="ARBA00022777"/>
    </source>
</evidence>
<reference evidence="6 7" key="1">
    <citation type="submission" date="2016-02" db="EMBL/GenBank/DDBJ databases">
        <title>Draft Genome for Tepidibacillus decaturensis nov. sp. Strain Z9, an Anaerobic, Moderately Thermophilic and Heterotrophic Bacterium from Deep Subsurface of the Illinois Basin, USA.</title>
        <authorList>
            <person name="Dong Y."/>
            <person name="Chang J.Y."/>
            <person name="Sanford R."/>
            <person name="Fouke B.W."/>
        </authorList>
    </citation>
    <scope>NUCLEOTIDE SEQUENCE [LARGE SCALE GENOMIC DNA]</scope>
    <source>
        <strain evidence="6 7">Z9</strain>
    </source>
</reference>
<comment type="similarity">
    <text evidence="1 4">Belongs to the carbohydrate kinase PfkB family.</text>
</comment>
<dbReference type="InterPro" id="IPR036390">
    <property type="entry name" value="WH_DNA-bd_sf"/>
</dbReference>
<dbReference type="InterPro" id="IPR011611">
    <property type="entry name" value="PfkB_dom"/>
</dbReference>
<dbReference type="Pfam" id="PF13412">
    <property type="entry name" value="HTH_24"/>
    <property type="match status" value="1"/>
</dbReference>
<dbReference type="Proteomes" id="UP000070352">
    <property type="component" value="Unassembled WGS sequence"/>
</dbReference>
<dbReference type="PANTHER" id="PTHR10584:SF166">
    <property type="entry name" value="RIBOKINASE"/>
    <property type="match status" value="1"/>
</dbReference>
<dbReference type="InterPro" id="IPR002139">
    <property type="entry name" value="Ribo/fructo_kinase"/>
</dbReference>
<dbReference type="SUPFAM" id="SSF53613">
    <property type="entry name" value="Ribokinase-like"/>
    <property type="match status" value="1"/>
</dbReference>
<gene>
    <name evidence="6" type="ORF">U473_03960</name>
</gene>
<evidence type="ECO:0000256" key="4">
    <source>
        <dbReference type="RuleBase" id="RU003704"/>
    </source>
</evidence>
<comment type="caution">
    <text evidence="6">The sequence shown here is derived from an EMBL/GenBank/DDBJ whole genome shotgun (WGS) entry which is preliminary data.</text>
</comment>
<dbReference type="InterPro" id="IPR036388">
    <property type="entry name" value="WH-like_DNA-bd_sf"/>
</dbReference>
<dbReference type="OrthoDB" id="9806249at2"/>
<name>A0A135L2Q2_9BACI</name>
<protein>
    <recommendedName>
        <fullName evidence="5">Carbohydrate kinase PfkB domain-containing protein</fullName>
    </recommendedName>
</protein>
<dbReference type="GO" id="GO:0016301">
    <property type="term" value="F:kinase activity"/>
    <property type="evidence" value="ECO:0007669"/>
    <property type="project" value="UniProtKB-KW"/>
</dbReference>
<feature type="domain" description="Carbohydrate kinase PfkB" evidence="5">
    <location>
        <begin position="61"/>
        <end position="350"/>
    </location>
</feature>
<keyword evidence="3 4" id="KW-0418">Kinase</keyword>
<sequence length="368" mass="41027">MINQLTSKEKEIIEILRKNPFIEQEEIANQLGLARSSVAGHLARLSKKGILQRGYILNERMNEIAVIGGANVDIKGIADGSFRQGSSNPGKVYRTAGGVARNVAENLAKLQLSTFLFTVVGRDEEGDWLLDVTQKAGVNIQYIERLANERTGKYLSILDENREQVGSISDMQIMERMDELFLQNLYPKLITAKIVFLDTNLPQSTLVPLIHWLKDKETMIVIDPVSAKKAEKLKGYLEDLDLITPNKEEAEILTGITIKSKTDLNRVVYEFFSQGVKQVVITLGAEGVFVATPEIQEFLPSPKVDVKDTTGAGDAFVSGIIYGLVNDKELIEACKYGHTMAAITLKREETVVHDLNIHILEQLKKEIF</sequence>
<dbReference type="SUPFAM" id="SSF46785">
    <property type="entry name" value="Winged helix' DNA-binding domain"/>
    <property type="match status" value="1"/>
</dbReference>
<dbReference type="Gene3D" id="1.10.10.10">
    <property type="entry name" value="Winged helix-like DNA-binding domain superfamily/Winged helix DNA-binding domain"/>
    <property type="match status" value="1"/>
</dbReference>
<evidence type="ECO:0000256" key="1">
    <source>
        <dbReference type="ARBA" id="ARBA00010688"/>
    </source>
</evidence>
<accession>A0A135L2Q2</accession>
<dbReference type="AlphaFoldDB" id="A0A135L2Q2"/>
<evidence type="ECO:0000259" key="5">
    <source>
        <dbReference type="Pfam" id="PF00294"/>
    </source>
</evidence>
<keyword evidence="7" id="KW-1185">Reference proteome</keyword>
<dbReference type="PROSITE" id="PS00584">
    <property type="entry name" value="PFKB_KINASES_2"/>
    <property type="match status" value="1"/>
</dbReference>
<dbReference type="InterPro" id="IPR029056">
    <property type="entry name" value="Ribokinase-like"/>
</dbReference>
<proteinExistence type="inferred from homology"/>
<dbReference type="GO" id="GO:0006796">
    <property type="term" value="P:phosphate-containing compound metabolic process"/>
    <property type="evidence" value="ECO:0007669"/>
    <property type="project" value="UniProtKB-ARBA"/>
</dbReference>
<dbReference type="EMBL" id="LSKU01000001">
    <property type="protein sequence ID" value="KXG43261.1"/>
    <property type="molecule type" value="Genomic_DNA"/>
</dbReference>
<dbReference type="Gene3D" id="3.40.1190.20">
    <property type="match status" value="1"/>
</dbReference>